<keyword evidence="2" id="KW-0677">Repeat</keyword>
<dbReference type="PROSITE" id="PS50912">
    <property type="entry name" value="EAR"/>
    <property type="match status" value="7"/>
</dbReference>
<evidence type="ECO:0000256" key="3">
    <source>
        <dbReference type="SAM" id="MobiDB-lite"/>
    </source>
</evidence>
<evidence type="ECO:0000256" key="2">
    <source>
        <dbReference type="ARBA" id="ARBA00022737"/>
    </source>
</evidence>
<keyword evidence="1" id="KW-0732">Signal</keyword>
<organism evidence="4 5">
    <name type="scientific">Pocillopora meandrina</name>
    <dbReference type="NCBI Taxonomy" id="46732"/>
    <lineage>
        <taxon>Eukaryota</taxon>
        <taxon>Metazoa</taxon>
        <taxon>Cnidaria</taxon>
        <taxon>Anthozoa</taxon>
        <taxon>Hexacorallia</taxon>
        <taxon>Scleractinia</taxon>
        <taxon>Astrocoeniina</taxon>
        <taxon>Pocilloporidae</taxon>
        <taxon>Pocillopora</taxon>
    </lineage>
</organism>
<feature type="compositionally biased region" description="Basic and acidic residues" evidence="3">
    <location>
        <begin position="66"/>
        <end position="100"/>
    </location>
</feature>
<sequence length="525" mass="58325">MLTDSSTISYRKALRVKMFRLFFVLALAFLLSSFAKSQNKSANQSHGTATKSNCCVSQVGYCKDGKDGKDGQNGKDGRDGINGRDGRDGTVRAKGKKGEPGMHGVNGNAGIKGDGGEPGIKGKNGSFCFFIEGEKGSVGQKGSLGLKGQKGMPGTCDDLVNSVNSVFFIKECSTGFHFFEKVQDLPTRGATAVQHFTINGSLFLTFGNYRGDIHKYKTSSAVYKMDEPTKKFTFYQTLQTRGAYGVEYFSIADKHFLAVAHYWDVTYQIDSVVFQWNGQRFVVFQKLPTKGAARFKFFTLNSEKYLTVANYYDGSTRSIKSVIYKWNGVKSNKFQEIATEGALGCTAFIINNVTYIAFANHYNSQQKYSVQSTVFKWSGGHFVKLQSLQTYGAFDVKSVNINGHTFLSFACYYTGSSHNTDSFIYKWDGTKFVLFQSIPTRGALVCHLFVISSHTFLGVANHYDSSQKHNTQSAVYQAAGAKFIEYQEISTHGARDMTSFEYKGHTYLAVANHYDQKYNINSALY</sequence>
<reference evidence="4 5" key="1">
    <citation type="submission" date="2022-05" db="EMBL/GenBank/DDBJ databases">
        <authorList>
            <consortium name="Genoscope - CEA"/>
            <person name="William W."/>
        </authorList>
    </citation>
    <scope>NUCLEOTIDE SEQUENCE [LARGE SCALE GENOMIC DNA]</scope>
</reference>
<dbReference type="GO" id="GO:0007165">
    <property type="term" value="P:signal transduction"/>
    <property type="evidence" value="ECO:0007669"/>
    <property type="project" value="TreeGrafter"/>
</dbReference>
<dbReference type="InterPro" id="IPR008160">
    <property type="entry name" value="Collagen"/>
</dbReference>
<dbReference type="Pfam" id="PF03736">
    <property type="entry name" value="EPTP"/>
    <property type="match status" value="7"/>
</dbReference>
<dbReference type="PANTHER" id="PTHR15261:SF4">
    <property type="entry name" value="THROMBOSPONDIN-TYPE LAMININ G DOMAIN AND EAR REPEAT-CONTAINING PROTEIN"/>
    <property type="match status" value="1"/>
</dbReference>
<evidence type="ECO:0000313" key="4">
    <source>
        <dbReference type="EMBL" id="CAH3142472.1"/>
    </source>
</evidence>
<name>A0AAU9XD13_9CNID</name>
<dbReference type="PANTHER" id="PTHR15261">
    <property type="entry name" value="THROMBOSPONDIN-TYPE LAMININ G DOMAIN AND EAR REPEAT-CONTAINING"/>
    <property type="match status" value="1"/>
</dbReference>
<dbReference type="InterPro" id="IPR009039">
    <property type="entry name" value="EAR"/>
</dbReference>
<dbReference type="Proteomes" id="UP001159428">
    <property type="component" value="Unassembled WGS sequence"/>
</dbReference>
<keyword evidence="5" id="KW-1185">Reference proteome</keyword>
<protein>
    <submittedName>
        <fullName evidence="4">Uncharacterized protein</fullName>
    </submittedName>
</protein>
<feature type="region of interest" description="Disordered" evidence="3">
    <location>
        <begin position="66"/>
        <end position="117"/>
    </location>
</feature>
<evidence type="ECO:0000256" key="1">
    <source>
        <dbReference type="ARBA" id="ARBA00022729"/>
    </source>
</evidence>
<evidence type="ECO:0000313" key="5">
    <source>
        <dbReference type="Proteomes" id="UP001159428"/>
    </source>
</evidence>
<gene>
    <name evidence="4" type="ORF">PMEA_00019868</name>
</gene>
<dbReference type="Pfam" id="PF01391">
    <property type="entry name" value="Collagen"/>
    <property type="match status" value="1"/>
</dbReference>
<dbReference type="EMBL" id="CALNXJ010000036">
    <property type="protein sequence ID" value="CAH3142472.1"/>
    <property type="molecule type" value="Genomic_DNA"/>
</dbReference>
<dbReference type="InterPro" id="IPR005492">
    <property type="entry name" value="EPTP"/>
</dbReference>
<comment type="caution">
    <text evidence="4">The sequence shown here is derived from an EMBL/GenBank/DDBJ whole genome shotgun (WGS) entry which is preliminary data.</text>
</comment>
<dbReference type="AlphaFoldDB" id="A0AAU9XD13"/>
<accession>A0AAU9XD13</accession>
<proteinExistence type="predicted"/>